<reference evidence="2 3" key="1">
    <citation type="submission" date="2020-03" db="EMBL/GenBank/DDBJ databases">
        <authorList>
            <person name="Sun Q."/>
        </authorList>
    </citation>
    <scope>NUCLEOTIDE SEQUENCE [LARGE SCALE GENOMIC DNA]</scope>
    <source>
        <strain evidence="2 3">KACC 21451</strain>
    </source>
</reference>
<gene>
    <name evidence="2" type="ORF">GWK17_10150</name>
</gene>
<sequence>MIELLFLFVLLLLTTLARYIVFDAFEPLMFAVILLLPVGSLAIYLLSKRFAEKERAYQPKNIEGWSFYNIQKSLPIQKPLFKGKVQRGYIKRYFPQNWKYIFGDLFGFNWYLSLEIEIDNDVYDVQWYREKWFTQQDQWKIYKNGKRIGKAKTQVNLKNALKLNEVIKLNFFDTTIVSSAMTITSTISLTQDKVLLGTMKRNHIISNVQVLEVQEEKPEYLVALILHSYFFKSK</sequence>
<keyword evidence="1" id="KW-0812">Transmembrane</keyword>
<feature type="transmembrane region" description="Helical" evidence="1">
    <location>
        <begin position="27"/>
        <end position="46"/>
    </location>
</feature>
<dbReference type="Proteomes" id="UP000587942">
    <property type="component" value="Unassembled WGS sequence"/>
</dbReference>
<dbReference type="AlphaFoldDB" id="A0A846TB86"/>
<evidence type="ECO:0000256" key="1">
    <source>
        <dbReference type="SAM" id="Phobius"/>
    </source>
</evidence>
<accession>A0A846TB86</accession>
<keyword evidence="1" id="KW-0472">Membrane</keyword>
<evidence type="ECO:0000313" key="3">
    <source>
        <dbReference type="Proteomes" id="UP000587942"/>
    </source>
</evidence>
<protein>
    <submittedName>
        <fullName evidence="2">Uncharacterized protein</fullName>
    </submittedName>
</protein>
<keyword evidence="1" id="KW-1133">Transmembrane helix</keyword>
<proteinExistence type="predicted"/>
<dbReference type="RefSeq" id="WP_167832264.1">
    <property type="nucleotide sequence ID" value="NZ_JAAVUM010000006.1"/>
</dbReference>
<name>A0A846TB86_9BACI</name>
<evidence type="ECO:0000313" key="2">
    <source>
        <dbReference type="EMBL" id="NKE05823.1"/>
    </source>
</evidence>
<dbReference type="EMBL" id="JAAVUM010000006">
    <property type="protein sequence ID" value="NKE05823.1"/>
    <property type="molecule type" value="Genomic_DNA"/>
</dbReference>
<organism evidence="2 3">
    <name type="scientific">Mesobacillus selenatarsenatis</name>
    <dbReference type="NCBI Taxonomy" id="388741"/>
    <lineage>
        <taxon>Bacteria</taxon>
        <taxon>Bacillati</taxon>
        <taxon>Bacillota</taxon>
        <taxon>Bacilli</taxon>
        <taxon>Bacillales</taxon>
        <taxon>Bacillaceae</taxon>
        <taxon>Mesobacillus</taxon>
    </lineage>
</organism>
<comment type="caution">
    <text evidence="2">The sequence shown here is derived from an EMBL/GenBank/DDBJ whole genome shotgun (WGS) entry which is preliminary data.</text>
</comment>